<organism evidence="2 3">
    <name type="scientific">Coniochaeta ligniaria NRRL 30616</name>
    <dbReference type="NCBI Taxonomy" id="1408157"/>
    <lineage>
        <taxon>Eukaryota</taxon>
        <taxon>Fungi</taxon>
        <taxon>Dikarya</taxon>
        <taxon>Ascomycota</taxon>
        <taxon>Pezizomycotina</taxon>
        <taxon>Sordariomycetes</taxon>
        <taxon>Sordariomycetidae</taxon>
        <taxon>Coniochaetales</taxon>
        <taxon>Coniochaetaceae</taxon>
        <taxon>Coniochaeta</taxon>
    </lineage>
</organism>
<evidence type="ECO:0000313" key="2">
    <source>
        <dbReference type="EMBL" id="OIW35602.1"/>
    </source>
</evidence>
<dbReference type="InterPro" id="IPR036412">
    <property type="entry name" value="HAD-like_sf"/>
</dbReference>
<proteinExistence type="predicted"/>
<evidence type="ECO:0000256" key="1">
    <source>
        <dbReference type="SAM" id="MobiDB-lite"/>
    </source>
</evidence>
<protein>
    <recommendedName>
        <fullName evidence="4">HAD-like protein</fullName>
    </recommendedName>
</protein>
<dbReference type="EMBL" id="KV875093">
    <property type="protein sequence ID" value="OIW35602.1"/>
    <property type="molecule type" value="Genomic_DNA"/>
</dbReference>
<evidence type="ECO:0000313" key="3">
    <source>
        <dbReference type="Proteomes" id="UP000182658"/>
    </source>
</evidence>
<dbReference type="PANTHER" id="PTHR28181:SF1">
    <property type="entry name" value="COLD TOLERANCE PROTEIN 1"/>
    <property type="match status" value="1"/>
</dbReference>
<dbReference type="PANTHER" id="PTHR28181">
    <property type="entry name" value="UPF0655 PROTEIN YCR015C"/>
    <property type="match status" value="1"/>
</dbReference>
<sequence>MPGSTTSNTASRPVHVFLDFDGTITKEDTIAALGEWASTLNDKNNIWLSHCNWYNAETEKFDEAHRIDFTTDGLKGLGQLGLQHLIHANINDRIQIERQSVELINGYRLFQNLPPQALYKAAQYNMAETSENRIEIRNGFGDLLKYLTAKKSEVTVLSVNWSEDWIKGCICPHNLNVISNTIRYGRIQGPGPKLTDDPHGLLLTGGHKLMAMNAARDRLPNLGAGLTYVYIGDSKTDLPCMLECDKAILMVDEDPAIKPNFVATALTAMGHQVQHISQVGPDFRFAWAKDFTEILRSGNLAPGVPAESGVPAEPGVPDEADVPAEADVSAETDSDSVLESVEMD</sequence>
<dbReference type="AlphaFoldDB" id="A0A1J7K5T3"/>
<evidence type="ECO:0008006" key="4">
    <source>
        <dbReference type="Google" id="ProtNLM"/>
    </source>
</evidence>
<dbReference type="SUPFAM" id="SSF56784">
    <property type="entry name" value="HAD-like"/>
    <property type="match status" value="1"/>
</dbReference>
<gene>
    <name evidence="2" type="ORF">CONLIGDRAFT_63908</name>
</gene>
<dbReference type="InterPro" id="IPR050849">
    <property type="entry name" value="HAD-like_hydrolase_phosphatase"/>
</dbReference>
<accession>A0A1J7K5T3</accession>
<dbReference type="STRING" id="1408157.A0A1J7K5T3"/>
<name>A0A1J7K5T3_9PEZI</name>
<dbReference type="Proteomes" id="UP000182658">
    <property type="component" value="Unassembled WGS sequence"/>
</dbReference>
<dbReference type="FunCoup" id="A0A1J7K5T3">
    <property type="interactions" value="16"/>
</dbReference>
<dbReference type="InParanoid" id="A0A1J7K5T3"/>
<keyword evidence="3" id="KW-1185">Reference proteome</keyword>
<reference evidence="2 3" key="1">
    <citation type="submission" date="2016-10" db="EMBL/GenBank/DDBJ databases">
        <title>Draft genome sequence of Coniochaeta ligniaria NRRL30616, a lignocellulolytic fungus for bioabatement of inhibitors in plant biomass hydrolysates.</title>
        <authorList>
            <consortium name="DOE Joint Genome Institute"/>
            <person name="Jimenez D.J."/>
            <person name="Hector R.E."/>
            <person name="Riley R."/>
            <person name="Sun H."/>
            <person name="Grigoriev I.V."/>
            <person name="Van Elsas J.D."/>
            <person name="Nichols N.N."/>
        </authorList>
    </citation>
    <scope>NUCLEOTIDE SEQUENCE [LARGE SCALE GENOMIC DNA]</scope>
    <source>
        <strain evidence="2 3">NRRL 30616</strain>
    </source>
</reference>
<dbReference type="OrthoDB" id="10255128at2759"/>
<dbReference type="Gene3D" id="3.40.50.1000">
    <property type="entry name" value="HAD superfamily/HAD-like"/>
    <property type="match status" value="1"/>
</dbReference>
<feature type="compositionally biased region" description="Acidic residues" evidence="1">
    <location>
        <begin position="316"/>
        <end position="344"/>
    </location>
</feature>
<feature type="region of interest" description="Disordered" evidence="1">
    <location>
        <begin position="302"/>
        <end position="344"/>
    </location>
</feature>
<dbReference type="InterPro" id="IPR023214">
    <property type="entry name" value="HAD_sf"/>
</dbReference>